<name>A0A0D2KWI0_HYPSF</name>
<evidence type="ECO:0000256" key="4">
    <source>
        <dbReference type="ARBA" id="ARBA00022737"/>
    </source>
</evidence>
<organism evidence="9 10">
    <name type="scientific">Hypholoma sublateritium (strain FD-334 SS-4)</name>
    <dbReference type="NCBI Taxonomy" id="945553"/>
    <lineage>
        <taxon>Eukaryota</taxon>
        <taxon>Fungi</taxon>
        <taxon>Dikarya</taxon>
        <taxon>Basidiomycota</taxon>
        <taxon>Agaricomycotina</taxon>
        <taxon>Agaricomycetes</taxon>
        <taxon>Agaricomycetidae</taxon>
        <taxon>Agaricales</taxon>
        <taxon>Agaricineae</taxon>
        <taxon>Strophariaceae</taxon>
        <taxon>Hypholoma</taxon>
    </lineage>
</organism>
<keyword evidence="2" id="KW-0813">Transport</keyword>
<dbReference type="FunFam" id="1.20.1280.290:FF:000006">
    <property type="entry name" value="mannose-P-dolichol utilization defect 1 protein"/>
    <property type="match status" value="1"/>
</dbReference>
<evidence type="ECO:0000256" key="5">
    <source>
        <dbReference type="ARBA" id="ARBA00022989"/>
    </source>
</evidence>
<keyword evidence="10" id="KW-1185">Reference proteome</keyword>
<dbReference type="GO" id="GO:0016020">
    <property type="term" value="C:membrane"/>
    <property type="evidence" value="ECO:0007669"/>
    <property type="project" value="UniProtKB-SubCell"/>
</dbReference>
<dbReference type="InterPro" id="IPR006603">
    <property type="entry name" value="PQ-loop_rpt"/>
</dbReference>
<evidence type="ECO:0008006" key="11">
    <source>
        <dbReference type="Google" id="ProtNLM"/>
    </source>
</evidence>
<keyword evidence="6 8" id="KW-0472">Membrane</keyword>
<gene>
    <name evidence="9" type="ORF">HYPSUDRAFT_144278</name>
</gene>
<dbReference type="InterPro" id="IPR016817">
    <property type="entry name" value="MannP-dilichol_defect-1"/>
</dbReference>
<evidence type="ECO:0000256" key="6">
    <source>
        <dbReference type="ARBA" id="ARBA00023136"/>
    </source>
</evidence>
<evidence type="ECO:0000256" key="1">
    <source>
        <dbReference type="ARBA" id="ARBA00004141"/>
    </source>
</evidence>
<dbReference type="Pfam" id="PF04193">
    <property type="entry name" value="PQ-loop"/>
    <property type="match status" value="2"/>
</dbReference>
<keyword evidence="3 8" id="KW-0812">Transmembrane</keyword>
<feature type="transmembrane region" description="Helical" evidence="8">
    <location>
        <begin position="187"/>
        <end position="208"/>
    </location>
</feature>
<comment type="subcellular location">
    <subcellularLocation>
        <location evidence="1">Membrane</location>
        <topology evidence="1">Multi-pass membrane protein</topology>
    </subcellularLocation>
</comment>
<comment type="similarity">
    <text evidence="7">Belongs to the MPDU1 (TC 2.A.43.3) family.</text>
</comment>
<dbReference type="PIRSF" id="PIRSF023381">
    <property type="entry name" value="MannP-dilichol_defect-1p"/>
    <property type="match status" value="1"/>
</dbReference>
<evidence type="ECO:0000256" key="8">
    <source>
        <dbReference type="SAM" id="Phobius"/>
    </source>
</evidence>
<proteinExistence type="inferred from homology"/>
<evidence type="ECO:0000256" key="2">
    <source>
        <dbReference type="ARBA" id="ARBA00022448"/>
    </source>
</evidence>
<evidence type="ECO:0000313" key="9">
    <source>
        <dbReference type="EMBL" id="KJA18987.1"/>
    </source>
</evidence>
<evidence type="ECO:0000256" key="7">
    <source>
        <dbReference type="ARBA" id="ARBA00038475"/>
    </source>
</evidence>
<protein>
    <recommendedName>
        <fullName evidence="11">Mannose-P-dolichol utilization defect 1 protein homolog</fullName>
    </recommendedName>
</protein>
<feature type="transmembrane region" description="Helical" evidence="8">
    <location>
        <begin position="138"/>
        <end position="166"/>
    </location>
</feature>
<dbReference type="PANTHER" id="PTHR12226:SF2">
    <property type="entry name" value="MANNOSE-P-DOLICHOL UTILIZATION DEFECT 1 PROTEIN"/>
    <property type="match status" value="1"/>
</dbReference>
<reference evidence="10" key="1">
    <citation type="submission" date="2014-04" db="EMBL/GenBank/DDBJ databases">
        <title>Evolutionary Origins and Diversification of the Mycorrhizal Mutualists.</title>
        <authorList>
            <consortium name="DOE Joint Genome Institute"/>
            <consortium name="Mycorrhizal Genomics Consortium"/>
            <person name="Kohler A."/>
            <person name="Kuo A."/>
            <person name="Nagy L.G."/>
            <person name="Floudas D."/>
            <person name="Copeland A."/>
            <person name="Barry K.W."/>
            <person name="Cichocki N."/>
            <person name="Veneault-Fourrey C."/>
            <person name="LaButti K."/>
            <person name="Lindquist E.A."/>
            <person name="Lipzen A."/>
            <person name="Lundell T."/>
            <person name="Morin E."/>
            <person name="Murat C."/>
            <person name="Riley R."/>
            <person name="Ohm R."/>
            <person name="Sun H."/>
            <person name="Tunlid A."/>
            <person name="Henrissat B."/>
            <person name="Grigoriev I.V."/>
            <person name="Hibbett D.S."/>
            <person name="Martin F."/>
        </authorList>
    </citation>
    <scope>NUCLEOTIDE SEQUENCE [LARGE SCALE GENOMIC DNA]</scope>
    <source>
        <strain evidence="10">FD-334 SS-4</strain>
    </source>
</reference>
<sequence length="265" mass="28206">ITQNLPWPIKDLGVSIVGEECYGSLVENLHLGDVVCLKLALSKGLGIGIVAGGAIMKVPQILLITSARSARGPSLESYCLETLAYAITLAYSVRHAFPFTTYGENLFLTLQNTVITLLIILHAPRRALTATAASPDPLALAAVAIAASALALFMVPINILALLQLATLPLCLASKLPQIRQNHRARATGQLSAFVVGAQIAGCLARVYTTVQEVGDALVLAGYVLALLLNSVLAVQLWAYWAAEDDIEASRDAVRIYDRIQCSFA</sequence>
<dbReference type="AlphaFoldDB" id="A0A0D2KWI0"/>
<dbReference type="Proteomes" id="UP000054270">
    <property type="component" value="Unassembled WGS sequence"/>
</dbReference>
<keyword evidence="5 8" id="KW-1133">Transmembrane helix</keyword>
<dbReference type="OrthoDB" id="271506at2759"/>
<evidence type="ECO:0000313" key="10">
    <source>
        <dbReference type="Proteomes" id="UP000054270"/>
    </source>
</evidence>
<dbReference type="EMBL" id="KN817582">
    <property type="protein sequence ID" value="KJA18987.1"/>
    <property type="molecule type" value="Genomic_DNA"/>
</dbReference>
<accession>A0A0D2KWI0</accession>
<feature type="transmembrane region" description="Helical" evidence="8">
    <location>
        <begin position="106"/>
        <end position="123"/>
    </location>
</feature>
<dbReference type="SMART" id="SM00679">
    <property type="entry name" value="CTNS"/>
    <property type="match status" value="2"/>
</dbReference>
<dbReference type="Gene3D" id="1.20.1280.290">
    <property type="match status" value="2"/>
</dbReference>
<dbReference type="OMA" id="WAERLFT"/>
<feature type="transmembrane region" description="Helical" evidence="8">
    <location>
        <begin position="220"/>
        <end position="241"/>
    </location>
</feature>
<evidence type="ECO:0000256" key="3">
    <source>
        <dbReference type="ARBA" id="ARBA00022692"/>
    </source>
</evidence>
<feature type="non-terminal residue" evidence="9">
    <location>
        <position position="1"/>
    </location>
</feature>
<keyword evidence="4" id="KW-0677">Repeat</keyword>
<dbReference type="PANTHER" id="PTHR12226">
    <property type="entry name" value="MANNOSE-P-DOLICHOL UTILIZATION DEFECT 1 LEC35 -RELATED"/>
    <property type="match status" value="1"/>
</dbReference>